<accession>A0A6P8Y3Q6</accession>
<dbReference type="InterPro" id="IPR020479">
    <property type="entry name" value="HD_metazoa"/>
</dbReference>
<dbReference type="SUPFAM" id="SSF46689">
    <property type="entry name" value="Homeodomain-like"/>
    <property type="match status" value="1"/>
</dbReference>
<feature type="domain" description="Homeobox" evidence="8">
    <location>
        <begin position="92"/>
        <end position="152"/>
    </location>
</feature>
<dbReference type="KEGG" id="tpal:117641135"/>
<dbReference type="Pfam" id="PF00046">
    <property type="entry name" value="Homeodomain"/>
    <property type="match status" value="1"/>
</dbReference>
<dbReference type="PANTHER" id="PTHR45664:SF12">
    <property type="entry name" value="PANCREAS_DUODENUM HOMEOBOX PROTEIN 1"/>
    <property type="match status" value="1"/>
</dbReference>
<keyword evidence="4 5" id="KW-0539">Nucleus</keyword>
<evidence type="ECO:0000313" key="9">
    <source>
        <dbReference type="Proteomes" id="UP000515158"/>
    </source>
</evidence>
<dbReference type="InterPro" id="IPR001356">
    <property type="entry name" value="HD"/>
</dbReference>
<dbReference type="InParanoid" id="A0A6P8Y3Q6"/>
<dbReference type="FunFam" id="1.10.10.60:FF:000176">
    <property type="entry name" value="pancreas/duodenum homeobox protein 1"/>
    <property type="match status" value="1"/>
</dbReference>
<keyword evidence="2 5" id="KW-0238">DNA-binding</keyword>
<dbReference type="InterPro" id="IPR017970">
    <property type="entry name" value="Homeobox_CS"/>
</dbReference>
<dbReference type="PROSITE" id="PS00027">
    <property type="entry name" value="HOMEOBOX_1"/>
    <property type="match status" value="1"/>
</dbReference>
<gene>
    <name evidence="10" type="primary">LOC117641135</name>
</gene>
<evidence type="ECO:0000256" key="4">
    <source>
        <dbReference type="ARBA" id="ARBA00023242"/>
    </source>
</evidence>
<dbReference type="CDD" id="cd00086">
    <property type="entry name" value="homeodomain"/>
    <property type="match status" value="1"/>
</dbReference>
<dbReference type="RefSeq" id="XP_034234143.1">
    <property type="nucleotide sequence ID" value="XM_034378252.1"/>
</dbReference>
<protein>
    <submittedName>
        <fullName evidence="10">Homeobox protein Hox-B3-like</fullName>
    </submittedName>
</protein>
<reference evidence="10" key="1">
    <citation type="submission" date="2025-08" db="UniProtKB">
        <authorList>
            <consortium name="RefSeq"/>
        </authorList>
    </citation>
    <scope>IDENTIFICATION</scope>
    <source>
        <tissue evidence="10">Total insect</tissue>
    </source>
</reference>
<evidence type="ECO:0000256" key="1">
    <source>
        <dbReference type="ARBA" id="ARBA00004123"/>
    </source>
</evidence>
<dbReference type="GO" id="GO:0045944">
    <property type="term" value="P:positive regulation of transcription by RNA polymerase II"/>
    <property type="evidence" value="ECO:0007669"/>
    <property type="project" value="UniProtKB-ARBA"/>
</dbReference>
<feature type="compositionally biased region" description="Basic and acidic residues" evidence="7">
    <location>
        <begin position="151"/>
        <end position="163"/>
    </location>
</feature>
<proteinExistence type="predicted"/>
<dbReference type="Gene3D" id="1.10.10.60">
    <property type="entry name" value="Homeodomain-like"/>
    <property type="match status" value="1"/>
</dbReference>
<dbReference type="PRINTS" id="PR00024">
    <property type="entry name" value="HOMEOBOX"/>
</dbReference>
<evidence type="ECO:0000313" key="10">
    <source>
        <dbReference type="RefSeq" id="XP_034234143.1"/>
    </source>
</evidence>
<dbReference type="SMART" id="SM00389">
    <property type="entry name" value="HOX"/>
    <property type="match status" value="1"/>
</dbReference>
<dbReference type="AlphaFoldDB" id="A0A6P8Y3Q6"/>
<dbReference type="GO" id="GO:0000981">
    <property type="term" value="F:DNA-binding transcription factor activity, RNA polymerase II-specific"/>
    <property type="evidence" value="ECO:0007669"/>
    <property type="project" value="InterPro"/>
</dbReference>
<dbReference type="PROSITE" id="PS50071">
    <property type="entry name" value="HOMEOBOX_2"/>
    <property type="match status" value="1"/>
</dbReference>
<sequence length="220" mass="24583">MSLRHNSKLFRDQYADYHVSTTTLPECTERFHHHDDDIVDEDGDVVSSSVGLDQGMGSLKDLCSGTASTSGDSALDSVLDAAASTSSTSPSTASKRARTAYTSAQLVELEKEFHFNRYLCRPRRIEMASLLSLTERQIKIWFQNRRMKYKKEQRGRGADDVKSVKPSLSPAASVSSNRSPIQVAPNEELKVEKVGLQTTTAKTYRSFYINRFDQRANPVP</sequence>
<evidence type="ECO:0000256" key="5">
    <source>
        <dbReference type="PROSITE-ProRule" id="PRU00108"/>
    </source>
</evidence>
<evidence type="ECO:0000259" key="8">
    <source>
        <dbReference type="PROSITE" id="PS50071"/>
    </source>
</evidence>
<organism evidence="10">
    <name type="scientific">Thrips palmi</name>
    <name type="common">Melon thrips</name>
    <dbReference type="NCBI Taxonomy" id="161013"/>
    <lineage>
        <taxon>Eukaryota</taxon>
        <taxon>Metazoa</taxon>
        <taxon>Ecdysozoa</taxon>
        <taxon>Arthropoda</taxon>
        <taxon>Hexapoda</taxon>
        <taxon>Insecta</taxon>
        <taxon>Pterygota</taxon>
        <taxon>Neoptera</taxon>
        <taxon>Paraneoptera</taxon>
        <taxon>Thysanoptera</taxon>
        <taxon>Terebrantia</taxon>
        <taxon>Thripoidea</taxon>
        <taxon>Thripidae</taxon>
        <taxon>Thrips</taxon>
    </lineage>
</organism>
<dbReference type="GO" id="GO:0048513">
    <property type="term" value="P:animal organ development"/>
    <property type="evidence" value="ECO:0007669"/>
    <property type="project" value="UniProtKB-ARBA"/>
</dbReference>
<name>A0A6P8Y3Q6_THRPL</name>
<keyword evidence="9" id="KW-1185">Reference proteome</keyword>
<dbReference type="Proteomes" id="UP000515158">
    <property type="component" value="Unplaced"/>
</dbReference>
<dbReference type="GO" id="GO:0005634">
    <property type="term" value="C:nucleus"/>
    <property type="evidence" value="ECO:0007669"/>
    <property type="project" value="UniProtKB-SubCell"/>
</dbReference>
<keyword evidence="3 5" id="KW-0371">Homeobox</keyword>
<comment type="subcellular location">
    <subcellularLocation>
        <location evidence="1 5 6">Nucleus</location>
    </subcellularLocation>
</comment>
<evidence type="ECO:0000256" key="3">
    <source>
        <dbReference type="ARBA" id="ARBA00023155"/>
    </source>
</evidence>
<dbReference type="GeneID" id="117641135"/>
<feature type="region of interest" description="Disordered" evidence="7">
    <location>
        <begin position="151"/>
        <end position="182"/>
    </location>
</feature>
<evidence type="ECO:0000256" key="7">
    <source>
        <dbReference type="SAM" id="MobiDB-lite"/>
    </source>
</evidence>
<dbReference type="GO" id="GO:0000978">
    <property type="term" value="F:RNA polymerase II cis-regulatory region sequence-specific DNA binding"/>
    <property type="evidence" value="ECO:0007669"/>
    <property type="project" value="TreeGrafter"/>
</dbReference>
<evidence type="ECO:0000256" key="2">
    <source>
        <dbReference type="ARBA" id="ARBA00023125"/>
    </source>
</evidence>
<feature type="DNA-binding region" description="Homeobox" evidence="5">
    <location>
        <begin position="94"/>
        <end position="153"/>
    </location>
</feature>
<dbReference type="OrthoDB" id="6159439at2759"/>
<dbReference type="InterPro" id="IPR009057">
    <property type="entry name" value="Homeodomain-like_sf"/>
</dbReference>
<evidence type="ECO:0000256" key="6">
    <source>
        <dbReference type="RuleBase" id="RU000682"/>
    </source>
</evidence>
<dbReference type="PANTHER" id="PTHR45664">
    <property type="entry name" value="PROTEIN ZERKNUELLT 1-RELATED"/>
    <property type="match status" value="1"/>
</dbReference>
<feature type="compositionally biased region" description="Polar residues" evidence="7">
    <location>
        <begin position="170"/>
        <end position="180"/>
    </location>
</feature>